<protein>
    <recommendedName>
        <fullName evidence="4">Lipoprotein</fullName>
    </recommendedName>
</protein>
<gene>
    <name evidence="2" type="ORF">SYV04_12145</name>
</gene>
<feature type="chain" id="PRO_5045411800" description="Lipoprotein" evidence="1">
    <location>
        <begin position="19"/>
        <end position="190"/>
    </location>
</feature>
<feature type="signal peptide" evidence="1">
    <location>
        <begin position="1"/>
        <end position="18"/>
    </location>
</feature>
<dbReference type="Proteomes" id="UP001291309">
    <property type="component" value="Unassembled WGS sequence"/>
</dbReference>
<evidence type="ECO:0000313" key="2">
    <source>
        <dbReference type="EMBL" id="MDY7227151.1"/>
    </source>
</evidence>
<evidence type="ECO:0000313" key="3">
    <source>
        <dbReference type="Proteomes" id="UP001291309"/>
    </source>
</evidence>
<name>A0ABU5H116_9BACT</name>
<comment type="caution">
    <text evidence="2">The sequence shown here is derived from an EMBL/GenBank/DDBJ whole genome shotgun (WGS) entry which is preliminary data.</text>
</comment>
<evidence type="ECO:0008006" key="4">
    <source>
        <dbReference type="Google" id="ProtNLM"/>
    </source>
</evidence>
<keyword evidence="3" id="KW-1185">Reference proteome</keyword>
<reference evidence="2 3" key="1">
    <citation type="submission" date="2023-12" db="EMBL/GenBank/DDBJ databases">
        <title>the genome sequence of Hyalangium sp. s54d21.</title>
        <authorList>
            <person name="Zhang X."/>
        </authorList>
    </citation>
    <scope>NUCLEOTIDE SEQUENCE [LARGE SCALE GENOMIC DNA]</scope>
    <source>
        <strain evidence="3">s54d21</strain>
    </source>
</reference>
<keyword evidence="1" id="KW-0732">Signal</keyword>
<evidence type="ECO:0000256" key="1">
    <source>
        <dbReference type="SAM" id="SignalP"/>
    </source>
</evidence>
<dbReference type="RefSeq" id="WP_321545865.1">
    <property type="nucleotide sequence ID" value="NZ_JAXIVS010000003.1"/>
</dbReference>
<dbReference type="PROSITE" id="PS51257">
    <property type="entry name" value="PROKAR_LIPOPROTEIN"/>
    <property type="match status" value="1"/>
</dbReference>
<sequence>MRKSVLGMSLVFLASACGGEFPVSPAAERDSSTSTEVTLKEARSSLIDFDYLVECGPPLFIGNEYTYDDTNSAVKYAGTWKAETPGRGLYLGTQHITNVGGSTVSFTMPTFPYQIAVGFTMMRNAGKAGVYFNGEFVTTIDMYAPTTTENCVLWLYGGVPAGTVMFKALNQKRPESSGTYINIDYVYFET</sequence>
<dbReference type="EMBL" id="JAXIVS010000003">
    <property type="protein sequence ID" value="MDY7227151.1"/>
    <property type="molecule type" value="Genomic_DNA"/>
</dbReference>
<accession>A0ABU5H116</accession>
<dbReference type="Gene3D" id="2.60.120.260">
    <property type="entry name" value="Galactose-binding domain-like"/>
    <property type="match status" value="1"/>
</dbReference>
<proteinExistence type="predicted"/>
<organism evidence="2 3">
    <name type="scientific">Hyalangium rubrum</name>
    <dbReference type="NCBI Taxonomy" id="3103134"/>
    <lineage>
        <taxon>Bacteria</taxon>
        <taxon>Pseudomonadati</taxon>
        <taxon>Myxococcota</taxon>
        <taxon>Myxococcia</taxon>
        <taxon>Myxococcales</taxon>
        <taxon>Cystobacterineae</taxon>
        <taxon>Archangiaceae</taxon>
        <taxon>Hyalangium</taxon>
    </lineage>
</organism>